<evidence type="ECO:0000313" key="6">
    <source>
        <dbReference type="Proteomes" id="UP001279681"/>
    </source>
</evidence>
<dbReference type="PANTHER" id="PTHR11851:SF49">
    <property type="entry name" value="MITOCHONDRIAL-PROCESSING PEPTIDASE SUBUNIT ALPHA"/>
    <property type="match status" value="1"/>
</dbReference>
<sequence length="407" mass="46023">MSIITKKLNNGITLLMEDIKSINTASLGFFVRTGVKNELPGEEGISHFIEHLLFKGTTNRTAKEISEEIDNQGGMINAYTSVEKTAYYIQMTSNTLSKGIDILNDMFLNSTFTEENIEKERNVIIEEIRMYEDIPEEVVHEENLNFAINGVQSQKIAGSIESLKGIDRDKILKYFNDMYKPENIIIAVAGNIDEEKIYNQLNEGIGQLKDKSSFRSYNGNMFINSGEKIINQETNQVHLCVNTLGTSNTDEDRVPMSVISNVLGGNMSSRLFQKIREEKGLAYSVYSYTSTFDEGGLFTVYAGTTHDDYKEVISIIENELKELKEKGITENELLRAKNQFLSMVTFGLESSKGKMTRMAGSYLVYGYVRDIETVIKEIEDVTLEDIKRVAEKIFNESYLSKTILGNI</sequence>
<evidence type="ECO:0000256" key="1">
    <source>
        <dbReference type="ARBA" id="ARBA00007261"/>
    </source>
</evidence>
<proteinExistence type="inferred from homology"/>
<gene>
    <name evidence="5" type="ORF">RFV38_07505</name>
</gene>
<dbReference type="PROSITE" id="PS00143">
    <property type="entry name" value="INSULINASE"/>
    <property type="match status" value="1"/>
</dbReference>
<evidence type="ECO:0000259" key="4">
    <source>
        <dbReference type="Pfam" id="PF05193"/>
    </source>
</evidence>
<dbReference type="InterPro" id="IPR050361">
    <property type="entry name" value="MPP/UQCRC_Complex"/>
</dbReference>
<comment type="similarity">
    <text evidence="1 2">Belongs to the peptidase M16 family.</text>
</comment>
<reference evidence="6" key="1">
    <citation type="submission" date="2023-07" db="EMBL/GenBank/DDBJ databases">
        <authorList>
            <person name="Colorado M.A."/>
            <person name="Villamil L.M."/>
            <person name="Melo J.F."/>
            <person name="Rodriguez J.A."/>
            <person name="Ruiz R.Y."/>
        </authorList>
    </citation>
    <scope>NUCLEOTIDE SEQUENCE [LARGE SCALE GENOMIC DNA]</scope>
    <source>
        <strain evidence="6">C33</strain>
    </source>
</reference>
<keyword evidence="6" id="KW-1185">Reference proteome</keyword>
<dbReference type="PANTHER" id="PTHR11851">
    <property type="entry name" value="METALLOPROTEASE"/>
    <property type="match status" value="1"/>
</dbReference>
<feature type="domain" description="Peptidase M16 N-terminal" evidence="3">
    <location>
        <begin position="17"/>
        <end position="144"/>
    </location>
</feature>
<dbReference type="SUPFAM" id="SSF63411">
    <property type="entry name" value="LuxS/MPP-like metallohydrolase"/>
    <property type="match status" value="2"/>
</dbReference>
<dbReference type="InterPro" id="IPR011249">
    <property type="entry name" value="Metalloenz_LuxS/M16"/>
</dbReference>
<name>A0ABU4WCB5_9FUSO</name>
<protein>
    <submittedName>
        <fullName evidence="5">Pitrilysin family protein</fullName>
    </submittedName>
</protein>
<dbReference type="Pfam" id="PF00675">
    <property type="entry name" value="Peptidase_M16"/>
    <property type="match status" value="1"/>
</dbReference>
<comment type="caution">
    <text evidence="5">The sequence shown here is derived from an EMBL/GenBank/DDBJ whole genome shotgun (WGS) entry which is preliminary data.</text>
</comment>
<evidence type="ECO:0000256" key="2">
    <source>
        <dbReference type="RuleBase" id="RU004447"/>
    </source>
</evidence>
<dbReference type="InterPro" id="IPR001431">
    <property type="entry name" value="Pept_M16_Zn_BS"/>
</dbReference>
<dbReference type="Gene3D" id="3.30.830.10">
    <property type="entry name" value="Metalloenzyme, LuxS/M16 peptidase-like"/>
    <property type="match status" value="2"/>
</dbReference>
<dbReference type="EMBL" id="JAVIKH010000009">
    <property type="protein sequence ID" value="MDX8336339.1"/>
    <property type="molecule type" value="Genomic_DNA"/>
</dbReference>
<dbReference type="Proteomes" id="UP001279681">
    <property type="component" value="Unassembled WGS sequence"/>
</dbReference>
<evidence type="ECO:0000313" key="5">
    <source>
        <dbReference type="EMBL" id="MDX8336339.1"/>
    </source>
</evidence>
<evidence type="ECO:0000259" key="3">
    <source>
        <dbReference type="Pfam" id="PF00675"/>
    </source>
</evidence>
<dbReference type="InterPro" id="IPR011765">
    <property type="entry name" value="Pept_M16_N"/>
</dbReference>
<accession>A0ABU4WCB5</accession>
<organism evidence="5 6">
    <name type="scientific">Candidatus Cetobacterium colombiensis</name>
    <dbReference type="NCBI Taxonomy" id="3073100"/>
    <lineage>
        <taxon>Bacteria</taxon>
        <taxon>Fusobacteriati</taxon>
        <taxon>Fusobacteriota</taxon>
        <taxon>Fusobacteriia</taxon>
        <taxon>Fusobacteriales</taxon>
        <taxon>Fusobacteriaceae</taxon>
        <taxon>Cetobacterium</taxon>
    </lineage>
</organism>
<dbReference type="InterPro" id="IPR007863">
    <property type="entry name" value="Peptidase_M16_C"/>
</dbReference>
<dbReference type="RefSeq" id="WP_320313744.1">
    <property type="nucleotide sequence ID" value="NZ_JAVIKH010000009.1"/>
</dbReference>
<feature type="domain" description="Peptidase M16 C-terminal" evidence="4">
    <location>
        <begin position="166"/>
        <end position="339"/>
    </location>
</feature>
<dbReference type="Pfam" id="PF05193">
    <property type="entry name" value="Peptidase_M16_C"/>
    <property type="match status" value="1"/>
</dbReference>